<sequence length="29" mass="3435">MIYNTYHHPDIPLRRPRRALESTSRVSPA</sequence>
<evidence type="ECO:0000256" key="1">
    <source>
        <dbReference type="SAM" id="MobiDB-lite"/>
    </source>
</evidence>
<name>A0A0E3DNZ6_9CAUD</name>
<evidence type="ECO:0000313" key="3">
    <source>
        <dbReference type="Proteomes" id="UP000033330"/>
    </source>
</evidence>
<evidence type="ECO:0000313" key="2">
    <source>
        <dbReference type="EMBL" id="AII29802.1"/>
    </source>
</evidence>
<proteinExistence type="predicted"/>
<dbReference type="EMBL" id="KJ578784">
    <property type="protein sequence ID" value="AII29802.1"/>
    <property type="molecule type" value="Genomic_DNA"/>
</dbReference>
<feature type="region of interest" description="Disordered" evidence="1">
    <location>
        <begin position="1"/>
        <end position="29"/>
    </location>
</feature>
<reference evidence="2 3" key="1">
    <citation type="journal article" date="2015" name="ISME J.">
        <title>The diversity and host interactions of Propionibacterium acnes bacteriophages on human skin.</title>
        <authorList>
            <person name="Liu J."/>
            <person name="Yan R."/>
            <person name="Zhong Q."/>
            <person name="Ngo S."/>
            <person name="Bangayan N.J."/>
            <person name="Nguyen L."/>
            <person name="Lui T."/>
            <person name="Liu M."/>
            <person name="Erfe M.C."/>
            <person name="Craft N."/>
            <person name="Tomida S."/>
            <person name="Li H."/>
        </authorList>
    </citation>
    <scope>NUCLEOTIDE SEQUENCE [LARGE SCALE GENOMIC DNA]</scope>
    <source>
        <strain evidence="2">PHL151N00</strain>
    </source>
</reference>
<accession>A0A0E3DNZ6</accession>
<dbReference type="Proteomes" id="UP000033330">
    <property type="component" value="Segment"/>
</dbReference>
<keyword evidence="3" id="KW-1185">Reference proteome</keyword>
<gene>
    <name evidence="2" type="ORF">PHL151N00_43</name>
</gene>
<organism evidence="2 3">
    <name type="scientific">Propionibacterium phage PHL151N00</name>
    <dbReference type="NCBI Taxonomy" id="1500824"/>
    <lineage>
        <taxon>Viruses</taxon>
        <taxon>Duplodnaviria</taxon>
        <taxon>Heunggongvirae</taxon>
        <taxon>Uroviricota</taxon>
        <taxon>Caudoviricetes</taxon>
        <taxon>Pahexavirus</taxon>
        <taxon>Pahexavirus PHL151N00</taxon>
    </lineage>
</organism>
<protein>
    <submittedName>
        <fullName evidence="2">Uncharacterized protein</fullName>
    </submittedName>
</protein>